<evidence type="ECO:0000313" key="1">
    <source>
        <dbReference type="EMBL" id="JAH32981.1"/>
    </source>
</evidence>
<accession>A0A0E9RUY4</accession>
<proteinExistence type="predicted"/>
<protein>
    <submittedName>
        <fullName evidence="1">Uncharacterized protein</fullName>
    </submittedName>
</protein>
<reference evidence="1" key="1">
    <citation type="submission" date="2014-11" db="EMBL/GenBank/DDBJ databases">
        <authorList>
            <person name="Amaro Gonzalez C."/>
        </authorList>
    </citation>
    <scope>NUCLEOTIDE SEQUENCE</scope>
</reference>
<sequence>MPAVEVLGRRATAENSTLPLLSWAILSCSADLNGATPVPGPTIITALAGSLGNLSKPFFTHSGTWTSPRVGSKEASQVEQRPLRGFCSLVLYLTTARRMWILLGCASSEEAMEKERGWISGKRSSR</sequence>
<reference evidence="1" key="2">
    <citation type="journal article" date="2015" name="Fish Shellfish Immunol.">
        <title>Early steps in the European eel (Anguilla anguilla)-Vibrio vulnificus interaction in the gills: Role of the RtxA13 toxin.</title>
        <authorList>
            <person name="Callol A."/>
            <person name="Pajuelo D."/>
            <person name="Ebbesson L."/>
            <person name="Teles M."/>
            <person name="MacKenzie S."/>
            <person name="Amaro C."/>
        </authorList>
    </citation>
    <scope>NUCLEOTIDE SEQUENCE</scope>
</reference>
<dbReference type="AlphaFoldDB" id="A0A0E9RUY4"/>
<organism evidence="1">
    <name type="scientific">Anguilla anguilla</name>
    <name type="common">European freshwater eel</name>
    <name type="synonym">Muraena anguilla</name>
    <dbReference type="NCBI Taxonomy" id="7936"/>
    <lineage>
        <taxon>Eukaryota</taxon>
        <taxon>Metazoa</taxon>
        <taxon>Chordata</taxon>
        <taxon>Craniata</taxon>
        <taxon>Vertebrata</taxon>
        <taxon>Euteleostomi</taxon>
        <taxon>Actinopterygii</taxon>
        <taxon>Neopterygii</taxon>
        <taxon>Teleostei</taxon>
        <taxon>Anguilliformes</taxon>
        <taxon>Anguillidae</taxon>
        <taxon>Anguilla</taxon>
    </lineage>
</organism>
<dbReference type="EMBL" id="GBXM01075596">
    <property type="protein sequence ID" value="JAH32981.1"/>
    <property type="molecule type" value="Transcribed_RNA"/>
</dbReference>
<name>A0A0E9RUY4_ANGAN</name>